<dbReference type="InterPro" id="IPR039361">
    <property type="entry name" value="Cyclin"/>
</dbReference>
<dbReference type="Gene3D" id="1.10.472.10">
    <property type="entry name" value="Cyclin-like"/>
    <property type="match status" value="2"/>
</dbReference>
<name>A0AAN9TQD7_9HEMI</name>
<evidence type="ECO:0000256" key="4">
    <source>
        <dbReference type="RuleBase" id="RU000383"/>
    </source>
</evidence>
<reference evidence="8 9" key="1">
    <citation type="submission" date="2024-03" db="EMBL/GenBank/DDBJ databases">
        <title>Adaptation during the transition from Ophiocordyceps entomopathogen to insect associate is accompanied by gene loss and intensified selection.</title>
        <authorList>
            <person name="Ward C.M."/>
            <person name="Onetto C.A."/>
            <person name="Borneman A.R."/>
        </authorList>
    </citation>
    <scope>NUCLEOTIDE SEQUENCE [LARGE SCALE GENOMIC DNA]</scope>
    <source>
        <strain evidence="8">AWRI1</strain>
        <tissue evidence="8">Single Adult Female</tissue>
    </source>
</reference>
<dbReference type="Pfam" id="PF00134">
    <property type="entry name" value="Cyclin_N"/>
    <property type="match status" value="1"/>
</dbReference>
<keyword evidence="3" id="KW-0131">Cell cycle</keyword>
<dbReference type="PIRSF" id="PIRSF001771">
    <property type="entry name" value="Cyclin_A_B_D_E"/>
    <property type="match status" value="1"/>
</dbReference>
<evidence type="ECO:0000256" key="1">
    <source>
        <dbReference type="ARBA" id="ARBA00022618"/>
    </source>
</evidence>
<dbReference type="GO" id="GO:0051301">
    <property type="term" value="P:cell division"/>
    <property type="evidence" value="ECO:0007669"/>
    <property type="project" value="UniProtKB-KW"/>
</dbReference>
<sequence length="419" mass="47977">MQEEGKSTEKQQESSARETFISNENEKSTNIMSKPNVTRNNVLKRGILRDIGGNRITTNNDGLKNQAVKPVSRLPIFKGHLTKNKSISIKPKQNVMKENTRSIEVKEAEPTTITSVINKTKTLQIDKTYVINKSPGIKNIDKDDDRNPFLLSAYAMDIFDYLRSLEKSHLIQEDYLKGREITPKVRAVLIDWLVEVQQEYHLLQETLHITVGILDTYLQKMEHMDRKHMQLVGIASLFLASKYEEITVPAVEDLVYISAATFKESDLYEMEREIFRTIGFDISRPISLSFLRRYSKAAMARSDQHTHAKYFLELALVEYSLCHIKPSLIAAAALCLALFVTSDQNKTASSLWTKTLHYYSSYTFNDFKDIFKKLAKVVVNARNQKHQAVVQKYSSSKFFRVSTQKCLQSECIKALAISV</sequence>
<evidence type="ECO:0000256" key="2">
    <source>
        <dbReference type="ARBA" id="ARBA00023127"/>
    </source>
</evidence>
<feature type="compositionally biased region" description="Polar residues" evidence="5">
    <location>
        <begin position="20"/>
        <end position="36"/>
    </location>
</feature>
<dbReference type="SMART" id="SM00385">
    <property type="entry name" value="CYCLIN"/>
    <property type="match status" value="2"/>
</dbReference>
<feature type="domain" description="Cyclin C-terminal" evidence="7">
    <location>
        <begin position="285"/>
        <end position="407"/>
    </location>
</feature>
<feature type="compositionally biased region" description="Basic and acidic residues" evidence="5">
    <location>
        <begin position="1"/>
        <end position="16"/>
    </location>
</feature>
<evidence type="ECO:0000313" key="9">
    <source>
        <dbReference type="Proteomes" id="UP001367676"/>
    </source>
</evidence>
<dbReference type="InterPro" id="IPR036915">
    <property type="entry name" value="Cyclin-like_sf"/>
</dbReference>
<evidence type="ECO:0000259" key="7">
    <source>
        <dbReference type="SMART" id="SM01332"/>
    </source>
</evidence>
<dbReference type="InterPro" id="IPR046965">
    <property type="entry name" value="Cyclin_A/B-like"/>
</dbReference>
<proteinExistence type="inferred from homology"/>
<dbReference type="Proteomes" id="UP001367676">
    <property type="component" value="Unassembled WGS sequence"/>
</dbReference>
<keyword evidence="2 4" id="KW-0195">Cyclin</keyword>
<feature type="region of interest" description="Disordered" evidence="5">
    <location>
        <begin position="1"/>
        <end position="36"/>
    </location>
</feature>
<dbReference type="EMBL" id="JBBCAQ010000010">
    <property type="protein sequence ID" value="KAK7600976.1"/>
    <property type="molecule type" value="Genomic_DNA"/>
</dbReference>
<dbReference type="InterPro" id="IPR013763">
    <property type="entry name" value="Cyclin-like_dom"/>
</dbReference>
<dbReference type="SMART" id="SM01332">
    <property type="entry name" value="Cyclin_C"/>
    <property type="match status" value="1"/>
</dbReference>
<comment type="caution">
    <text evidence="8">The sequence shown here is derived from an EMBL/GenBank/DDBJ whole genome shotgun (WGS) entry which is preliminary data.</text>
</comment>
<organism evidence="8 9">
    <name type="scientific">Parthenolecanium corni</name>
    <dbReference type="NCBI Taxonomy" id="536013"/>
    <lineage>
        <taxon>Eukaryota</taxon>
        <taxon>Metazoa</taxon>
        <taxon>Ecdysozoa</taxon>
        <taxon>Arthropoda</taxon>
        <taxon>Hexapoda</taxon>
        <taxon>Insecta</taxon>
        <taxon>Pterygota</taxon>
        <taxon>Neoptera</taxon>
        <taxon>Paraneoptera</taxon>
        <taxon>Hemiptera</taxon>
        <taxon>Sternorrhyncha</taxon>
        <taxon>Coccoidea</taxon>
        <taxon>Coccidae</taxon>
        <taxon>Parthenolecanium</taxon>
    </lineage>
</organism>
<dbReference type="AlphaFoldDB" id="A0AAN9TQD7"/>
<dbReference type="GO" id="GO:0016538">
    <property type="term" value="F:cyclin-dependent protein serine/threonine kinase regulator activity"/>
    <property type="evidence" value="ECO:0007669"/>
    <property type="project" value="InterPro"/>
</dbReference>
<evidence type="ECO:0000259" key="6">
    <source>
        <dbReference type="SMART" id="SM00385"/>
    </source>
</evidence>
<dbReference type="GO" id="GO:0005634">
    <property type="term" value="C:nucleus"/>
    <property type="evidence" value="ECO:0007669"/>
    <property type="project" value="UniProtKB-ARBA"/>
</dbReference>
<keyword evidence="9" id="KW-1185">Reference proteome</keyword>
<evidence type="ECO:0000313" key="8">
    <source>
        <dbReference type="EMBL" id="KAK7600976.1"/>
    </source>
</evidence>
<dbReference type="GO" id="GO:0044772">
    <property type="term" value="P:mitotic cell cycle phase transition"/>
    <property type="evidence" value="ECO:0007669"/>
    <property type="project" value="InterPro"/>
</dbReference>
<dbReference type="PANTHER" id="PTHR10177">
    <property type="entry name" value="CYCLINS"/>
    <property type="match status" value="1"/>
</dbReference>
<evidence type="ECO:0000256" key="5">
    <source>
        <dbReference type="SAM" id="MobiDB-lite"/>
    </source>
</evidence>
<feature type="domain" description="Cyclin-like" evidence="6">
    <location>
        <begin position="191"/>
        <end position="276"/>
    </location>
</feature>
<feature type="domain" description="Cyclin-like" evidence="6">
    <location>
        <begin position="289"/>
        <end position="376"/>
    </location>
</feature>
<dbReference type="SUPFAM" id="SSF47954">
    <property type="entry name" value="Cyclin-like"/>
    <property type="match status" value="2"/>
</dbReference>
<accession>A0AAN9TQD7</accession>
<dbReference type="InterPro" id="IPR006671">
    <property type="entry name" value="Cyclin_N"/>
</dbReference>
<protein>
    <submittedName>
        <fullName evidence="8">Uncharacterized protein</fullName>
    </submittedName>
</protein>
<dbReference type="Pfam" id="PF02984">
    <property type="entry name" value="Cyclin_C"/>
    <property type="match status" value="1"/>
</dbReference>
<dbReference type="FunFam" id="1.10.472.10:FF:000001">
    <property type="entry name" value="G2/mitotic-specific cyclin"/>
    <property type="match status" value="1"/>
</dbReference>
<dbReference type="InterPro" id="IPR004367">
    <property type="entry name" value="Cyclin_C-dom"/>
</dbReference>
<gene>
    <name evidence="8" type="ORF">V9T40_008417</name>
</gene>
<comment type="similarity">
    <text evidence="4">Belongs to the cyclin family.</text>
</comment>
<evidence type="ECO:0000256" key="3">
    <source>
        <dbReference type="ARBA" id="ARBA00023306"/>
    </source>
</evidence>
<keyword evidence="1" id="KW-0132">Cell division</keyword>